<comment type="function">
    <text evidence="6">Efflux pump; part of the gene cluster that mediates the biosynthesis of dothistromin (DOTH), a polyketide toxin very similar in structure to the aflatoxin precursor, versicolorin B. One function of dotC may be to transport early-stage dothistromin biosynthetic intermediates from the cytoplasm into vacuoles, thereby affecting the rate of dothistromin production.</text>
</comment>
<proteinExistence type="inferred from homology"/>
<dbReference type="GO" id="GO:0005774">
    <property type="term" value="C:vacuolar membrane"/>
    <property type="evidence" value="ECO:0007669"/>
    <property type="project" value="UniProtKB-SubCell"/>
</dbReference>
<dbReference type="PANTHER" id="PTHR23501">
    <property type="entry name" value="MAJOR FACILITATOR SUPERFAMILY"/>
    <property type="match status" value="1"/>
</dbReference>
<dbReference type="OMA" id="WAINSYT"/>
<dbReference type="AlphaFoldDB" id="A0A3E2H8M8"/>
<evidence type="ECO:0000256" key="3">
    <source>
        <dbReference type="ARBA" id="ARBA00022692"/>
    </source>
</evidence>
<keyword evidence="12" id="KW-1185">Reference proteome</keyword>
<dbReference type="FunFam" id="1.20.1250.20:FF:000196">
    <property type="entry name" value="MFS toxin efflux pump (AflT)"/>
    <property type="match status" value="1"/>
</dbReference>
<name>A0A3E2H8M8_SCYLI</name>
<comment type="similarity">
    <text evidence="2">Belongs to the major facilitator superfamily. TCR/Tet family.</text>
</comment>
<evidence type="ECO:0000256" key="6">
    <source>
        <dbReference type="ARBA" id="ARBA00057269"/>
    </source>
</evidence>
<accession>A0A3E2H8M8</accession>
<evidence type="ECO:0000256" key="9">
    <source>
        <dbReference type="SAM" id="Phobius"/>
    </source>
</evidence>
<feature type="transmembrane region" description="Helical" evidence="9">
    <location>
        <begin position="206"/>
        <end position="227"/>
    </location>
</feature>
<dbReference type="OrthoDB" id="3934656at2759"/>
<dbReference type="PROSITE" id="PS50850">
    <property type="entry name" value="MFS"/>
    <property type="match status" value="1"/>
</dbReference>
<protein>
    <recommendedName>
        <fullName evidence="7">Efflux pump dotC</fullName>
    </recommendedName>
    <alternativeName>
        <fullName evidence="8">Dothistromin biosynthesis protein C</fullName>
    </alternativeName>
</protein>
<evidence type="ECO:0000256" key="1">
    <source>
        <dbReference type="ARBA" id="ARBA00004128"/>
    </source>
</evidence>
<comment type="caution">
    <text evidence="11">The sequence shown here is derived from an EMBL/GenBank/DDBJ whole genome shotgun (WGS) entry which is preliminary data.</text>
</comment>
<evidence type="ECO:0000313" key="11">
    <source>
        <dbReference type="EMBL" id="RFU29759.1"/>
    </source>
</evidence>
<dbReference type="InterPro" id="IPR011701">
    <property type="entry name" value="MFS"/>
</dbReference>
<evidence type="ECO:0000256" key="4">
    <source>
        <dbReference type="ARBA" id="ARBA00022989"/>
    </source>
</evidence>
<dbReference type="SUPFAM" id="SSF103473">
    <property type="entry name" value="MFS general substrate transporter"/>
    <property type="match status" value="1"/>
</dbReference>
<dbReference type="EMBL" id="NCSJ02000118">
    <property type="protein sequence ID" value="RFU29759.1"/>
    <property type="molecule type" value="Genomic_DNA"/>
</dbReference>
<feature type="transmembrane region" description="Helical" evidence="9">
    <location>
        <begin position="405"/>
        <end position="426"/>
    </location>
</feature>
<evidence type="ECO:0000313" key="12">
    <source>
        <dbReference type="Proteomes" id="UP000258309"/>
    </source>
</evidence>
<comment type="subcellular location">
    <subcellularLocation>
        <location evidence="1">Vacuole membrane</location>
        <topology evidence="1">Multi-pass membrane protein</topology>
    </subcellularLocation>
</comment>
<sequence length="565" mass="60735">MADIALQPVLGMDGKADSQNQLTAYTASMLEVKDAPNNAPNPRGKFRTAVVLVALYLAVFIAALDQTIVATAIPTITSELHSSSGYIWIGGAYLLANAACGPIWAKVSDIWGRKSVLLTAVAIFFSASIICANAINIRMLIAGRALQGAAGGGLFQLVLITISDIFSVRERSLYMGLIECMWAIAGASGPILGGTFAEKLTWRWCFWVNLPISGTTFFLLLLFLDVHNPRTSVKDGLRAVDWAGSVSLLGFALLFLLGLQFGGVTFAWDSPQVICLIVIGALISIIFVFCEKRLANYPLMPLSIFRNRSNVACLTLCFFHGMVFIGGEYYLPLYFQSVKGSSPLHSGILVIPLIITEALTGICVGIFIHRTGHFLELIYVGTILMTIGNGLYINFGVTTSTGMILGFQIVSGLGLGLLFEAPLLAIQATVAQDDVATATSTFGFVRNLATSLSVVIGGVIFQNSMNIQVPSLAKPPISLSPDIVELFAGGAAAANVEVVSSIHNAAQKLAVRKVFAWSLRNLWIFYTSLAALAIIACVFIERQHLSKVHVETKTGIKEKEQQVMK</sequence>
<dbReference type="FunFam" id="1.20.1720.10:FF:000014">
    <property type="entry name" value="MFS drug transporter, putative"/>
    <property type="match status" value="1"/>
</dbReference>
<evidence type="ECO:0000256" key="5">
    <source>
        <dbReference type="ARBA" id="ARBA00023136"/>
    </source>
</evidence>
<dbReference type="InterPro" id="IPR036259">
    <property type="entry name" value="MFS_trans_sf"/>
</dbReference>
<evidence type="ECO:0000256" key="7">
    <source>
        <dbReference type="ARBA" id="ARBA00069956"/>
    </source>
</evidence>
<reference evidence="11 12" key="1">
    <citation type="submission" date="2018-05" db="EMBL/GenBank/DDBJ databases">
        <title>Draft genome sequence of Scytalidium lignicola DSM 105466, a ubiquitous saprotrophic fungus.</title>
        <authorList>
            <person name="Buettner E."/>
            <person name="Gebauer A.M."/>
            <person name="Hofrichter M."/>
            <person name="Liers C."/>
            <person name="Kellner H."/>
        </authorList>
    </citation>
    <scope>NUCLEOTIDE SEQUENCE [LARGE SCALE GENOMIC DNA]</scope>
    <source>
        <strain evidence="11 12">DSM 105466</strain>
    </source>
</reference>
<dbReference type="CDD" id="cd17502">
    <property type="entry name" value="MFS_Azr1_MDR_like"/>
    <property type="match status" value="1"/>
</dbReference>
<feature type="non-terminal residue" evidence="11">
    <location>
        <position position="1"/>
    </location>
</feature>
<feature type="transmembrane region" description="Helical" evidence="9">
    <location>
        <begin position="239"/>
        <end position="259"/>
    </location>
</feature>
<feature type="transmembrane region" description="Helical" evidence="9">
    <location>
        <begin position="438"/>
        <end position="461"/>
    </location>
</feature>
<dbReference type="Pfam" id="PF07690">
    <property type="entry name" value="MFS_1"/>
    <property type="match status" value="1"/>
</dbReference>
<gene>
    <name evidence="11" type="ORF">B7463_g6552</name>
</gene>
<organism evidence="11 12">
    <name type="scientific">Scytalidium lignicola</name>
    <name type="common">Hyphomycete</name>
    <dbReference type="NCBI Taxonomy" id="5539"/>
    <lineage>
        <taxon>Eukaryota</taxon>
        <taxon>Fungi</taxon>
        <taxon>Dikarya</taxon>
        <taxon>Ascomycota</taxon>
        <taxon>Pezizomycotina</taxon>
        <taxon>Leotiomycetes</taxon>
        <taxon>Leotiomycetes incertae sedis</taxon>
        <taxon>Scytalidium</taxon>
    </lineage>
</organism>
<feature type="domain" description="Major facilitator superfamily (MFS) profile" evidence="10">
    <location>
        <begin position="51"/>
        <end position="545"/>
    </location>
</feature>
<feature type="transmembrane region" description="Helical" evidence="9">
    <location>
        <begin position="116"/>
        <end position="135"/>
    </location>
</feature>
<dbReference type="PANTHER" id="PTHR23501:SF158">
    <property type="entry name" value="TRANSPORTER, PUTATIVE (AFU_ORTHOLOGUE AFUA_5G14490)-RELATED"/>
    <property type="match status" value="1"/>
</dbReference>
<keyword evidence="5 9" id="KW-0472">Membrane</keyword>
<feature type="transmembrane region" description="Helical" evidence="9">
    <location>
        <begin position="271"/>
        <end position="290"/>
    </location>
</feature>
<keyword evidence="4 9" id="KW-1133">Transmembrane helix</keyword>
<feature type="transmembrane region" description="Helical" evidence="9">
    <location>
        <begin position="141"/>
        <end position="162"/>
    </location>
</feature>
<dbReference type="Proteomes" id="UP000258309">
    <property type="component" value="Unassembled WGS sequence"/>
</dbReference>
<feature type="transmembrane region" description="Helical" evidence="9">
    <location>
        <begin position="174"/>
        <end position="194"/>
    </location>
</feature>
<feature type="transmembrane region" description="Helical" evidence="9">
    <location>
        <begin position="343"/>
        <end position="367"/>
    </location>
</feature>
<feature type="transmembrane region" description="Helical" evidence="9">
    <location>
        <begin position="311"/>
        <end position="331"/>
    </location>
</feature>
<dbReference type="GO" id="GO:0022857">
    <property type="term" value="F:transmembrane transporter activity"/>
    <property type="evidence" value="ECO:0007669"/>
    <property type="project" value="InterPro"/>
</dbReference>
<feature type="transmembrane region" description="Helical" evidence="9">
    <location>
        <begin position="85"/>
        <end position="104"/>
    </location>
</feature>
<feature type="transmembrane region" description="Helical" evidence="9">
    <location>
        <begin position="374"/>
        <end position="393"/>
    </location>
</feature>
<dbReference type="Gene3D" id="1.20.1250.20">
    <property type="entry name" value="MFS general substrate transporter like domains"/>
    <property type="match status" value="1"/>
</dbReference>
<evidence type="ECO:0000259" key="10">
    <source>
        <dbReference type="PROSITE" id="PS50850"/>
    </source>
</evidence>
<feature type="transmembrane region" description="Helical" evidence="9">
    <location>
        <begin position="522"/>
        <end position="540"/>
    </location>
</feature>
<evidence type="ECO:0000256" key="8">
    <source>
        <dbReference type="ARBA" id="ARBA00083178"/>
    </source>
</evidence>
<evidence type="ECO:0000256" key="2">
    <source>
        <dbReference type="ARBA" id="ARBA00007520"/>
    </source>
</evidence>
<dbReference type="GO" id="GO:0005886">
    <property type="term" value="C:plasma membrane"/>
    <property type="evidence" value="ECO:0007669"/>
    <property type="project" value="TreeGrafter"/>
</dbReference>
<feature type="transmembrane region" description="Helical" evidence="9">
    <location>
        <begin position="49"/>
        <end position="73"/>
    </location>
</feature>
<dbReference type="PRINTS" id="PR01036">
    <property type="entry name" value="TCRTETB"/>
</dbReference>
<dbReference type="Gene3D" id="1.20.1720.10">
    <property type="entry name" value="Multidrug resistance protein D"/>
    <property type="match status" value="1"/>
</dbReference>
<dbReference type="InterPro" id="IPR020846">
    <property type="entry name" value="MFS_dom"/>
</dbReference>
<keyword evidence="3 9" id="KW-0812">Transmembrane</keyword>
<feature type="non-terminal residue" evidence="11">
    <location>
        <position position="565"/>
    </location>
</feature>